<keyword evidence="3" id="KW-1185">Reference proteome</keyword>
<organism evidence="2 3">
    <name type="scientific">Abditibacterium utsteinense</name>
    <dbReference type="NCBI Taxonomy" id="1960156"/>
    <lineage>
        <taxon>Bacteria</taxon>
        <taxon>Pseudomonadati</taxon>
        <taxon>Abditibacteriota</taxon>
        <taxon>Abditibacteriia</taxon>
        <taxon>Abditibacteriales</taxon>
        <taxon>Abditibacteriaceae</taxon>
        <taxon>Abditibacterium</taxon>
    </lineage>
</organism>
<dbReference type="EMBL" id="NIGF01000001">
    <property type="protein sequence ID" value="PQV65407.1"/>
    <property type="molecule type" value="Genomic_DNA"/>
</dbReference>
<proteinExistence type="predicted"/>
<evidence type="ECO:0000256" key="1">
    <source>
        <dbReference type="SAM" id="Phobius"/>
    </source>
</evidence>
<name>A0A2S8SX84_9BACT</name>
<dbReference type="AlphaFoldDB" id="A0A2S8SX84"/>
<protein>
    <submittedName>
        <fullName evidence="2">Uncharacterized protein</fullName>
    </submittedName>
</protein>
<evidence type="ECO:0000313" key="3">
    <source>
        <dbReference type="Proteomes" id="UP000237684"/>
    </source>
</evidence>
<keyword evidence="1" id="KW-0472">Membrane</keyword>
<keyword evidence="1" id="KW-1133">Transmembrane helix</keyword>
<sequence>MADFSYNLAEAGLDDGTIDFYTLLQESPDTDVETLRTKIQTLYNEAQANRDHRNLNKRREYQTLLDWLPRARAALLEPEKRARYNAYLSSVKSGTPEIGFEEFMADLLGQNESMEEKTGVLGVQDKSQAPRARVISTPVNVPQVNRPKAPAPASSAPTRAIGGAVAGLIVGALIGYAIGGIVPAILIAFIVAAIAFALLNSKPRGGIRS</sequence>
<gene>
    <name evidence="2" type="ORF">B1R32_101148</name>
</gene>
<dbReference type="Proteomes" id="UP000237684">
    <property type="component" value="Unassembled WGS sequence"/>
</dbReference>
<comment type="caution">
    <text evidence="2">The sequence shown here is derived from an EMBL/GenBank/DDBJ whole genome shotgun (WGS) entry which is preliminary data.</text>
</comment>
<dbReference type="RefSeq" id="WP_105482146.1">
    <property type="nucleotide sequence ID" value="NZ_NIGF01000001.1"/>
</dbReference>
<evidence type="ECO:0000313" key="2">
    <source>
        <dbReference type="EMBL" id="PQV65407.1"/>
    </source>
</evidence>
<feature type="transmembrane region" description="Helical" evidence="1">
    <location>
        <begin position="180"/>
        <end position="199"/>
    </location>
</feature>
<dbReference type="InParanoid" id="A0A2S8SX84"/>
<reference evidence="2 3" key="1">
    <citation type="journal article" date="2018" name="Syst. Appl. Microbiol.">
        <title>Abditibacterium utsteinense sp. nov., the first cultivated member of candidate phylum FBP, isolated from ice-free Antarctic soil samples.</title>
        <authorList>
            <person name="Tahon G."/>
            <person name="Tytgat B."/>
            <person name="Lebbe L."/>
            <person name="Carlier A."/>
            <person name="Willems A."/>
        </authorList>
    </citation>
    <scope>NUCLEOTIDE SEQUENCE [LARGE SCALE GENOMIC DNA]</scope>
    <source>
        <strain evidence="2 3">LMG 29911</strain>
    </source>
</reference>
<keyword evidence="1" id="KW-0812">Transmembrane</keyword>
<accession>A0A2S8SX84</accession>